<name>A0A2P1GN01_9MONO</name>
<reference evidence="1" key="1">
    <citation type="journal article" date="2018" name="Nature">
        <title>The evolutionary history of vertebrate RNA viruses.</title>
        <authorList>
            <person name="Shi M."/>
            <person name="Lin X.D."/>
            <person name="Chen X."/>
            <person name="Tian J.H."/>
            <person name="Chen L.J."/>
            <person name="Li K."/>
            <person name="Wang W."/>
            <person name="Eden J.S."/>
            <person name="Shen J.J."/>
            <person name="Liu L."/>
            <person name="Holmes E.C."/>
            <person name="Zhang Y.Z."/>
        </authorList>
    </citation>
    <scope>NUCLEOTIDE SEQUENCE [LARGE SCALE GENOMIC DNA]</scope>
    <source>
        <strain evidence="1">XYHYC190750</strain>
    </source>
</reference>
<protein>
    <submittedName>
        <fullName evidence="1">Putative glycoprotein</fullName>
    </submittedName>
</protein>
<evidence type="ECO:0000313" key="2">
    <source>
        <dbReference type="Proteomes" id="UP000297063"/>
    </source>
</evidence>
<dbReference type="Proteomes" id="UP000297063">
    <property type="component" value="Segment"/>
</dbReference>
<dbReference type="KEGG" id="vg:80527891"/>
<proteinExistence type="predicted"/>
<dbReference type="GeneID" id="80527891"/>
<organism evidence="1">
    <name type="scientific">Wenling tonguesole paramyxovirus</name>
    <dbReference type="NCBI Taxonomy" id="2116454"/>
    <lineage>
        <taxon>Viruses</taxon>
        <taxon>Riboviria</taxon>
        <taxon>Orthornavirae</taxon>
        <taxon>Negarnaviricota</taxon>
        <taxon>Haploviricotina</taxon>
        <taxon>Monjiviricetes</taxon>
        <taxon>Mononegavirales</taxon>
        <taxon>Paramyxoviridae</taxon>
        <taxon>Glossavirinae</taxon>
        <taxon>Cynoglossusvirus</taxon>
        <taxon>Cynoglossusvirus cynoglossi</taxon>
    </lineage>
</organism>
<dbReference type="EMBL" id="MG600059">
    <property type="protein sequence ID" value="AVM87377.1"/>
    <property type="molecule type" value="Viral_cRNA"/>
</dbReference>
<dbReference type="RefSeq" id="YP_010790494.1">
    <property type="nucleotide sequence ID" value="NC_075440.1"/>
</dbReference>
<sequence>MTNRIFLLFLILGLLTTWTTITIQLITLYNWENESTNTTTTKAEPPQCATSADIIRLEHAVINQLLPNLGSISQGVTQLTSRPGLCYQAHGQFSKYTQLNFDNYGTSTVVIPNWRPNLRCVEAERLERTGAIIVQNTTHAFMRTDNFLAPTSIWTIASGGPDHVTIKILVVTSQVDLRQYYGPYIELGALSTRSVDTVFKDIYSWFFGFNSGYACLFMTRKDDRTSHVECFVANVSTPNYAGALSLPNNTIILPGSSSWVNSSTVLLGTKTTPNNCEAPTRSMYQEHDGICYTVIHYDWKDNRLANSRTGYIMIQRHWEDASSKSLFRFSSNGCRIMNDQHINLPVWWGTLSNRAYVSCTGADESQSCIYHTTSNQNIEGHYPAGLSGVTVFRMQGRTHGLKNGCSISDKLIASGSGTDMQCFLDQPR</sequence>
<accession>A0A2P1GN01</accession>
<evidence type="ECO:0000313" key="1">
    <source>
        <dbReference type="EMBL" id="AVM87377.1"/>
    </source>
</evidence>
<keyword evidence="2" id="KW-1185">Reference proteome</keyword>